<evidence type="ECO:0008006" key="3">
    <source>
        <dbReference type="Google" id="ProtNLM"/>
    </source>
</evidence>
<protein>
    <recommendedName>
        <fullName evidence="3">Helix-turn-helix domain-containing protein</fullName>
    </recommendedName>
</protein>
<dbReference type="GO" id="GO:0004803">
    <property type="term" value="F:transposase activity"/>
    <property type="evidence" value="ECO:0007669"/>
    <property type="project" value="InterPro"/>
</dbReference>
<comment type="caution">
    <text evidence="1">The sequence shown here is derived from an EMBL/GenBank/DDBJ whole genome shotgun (WGS) entry which is preliminary data.</text>
</comment>
<dbReference type="SUPFAM" id="SSF46689">
    <property type="entry name" value="Homeodomain-like"/>
    <property type="match status" value="1"/>
</dbReference>
<proteinExistence type="predicted"/>
<evidence type="ECO:0000313" key="2">
    <source>
        <dbReference type="Proteomes" id="UP000052013"/>
    </source>
</evidence>
<dbReference type="PATRIC" id="fig|1423739.3.peg.2827"/>
<dbReference type="InterPro" id="IPR009057">
    <property type="entry name" value="Homeodomain-like_sf"/>
</dbReference>
<dbReference type="Pfam" id="PF01527">
    <property type="entry name" value="HTH_Tnp_1"/>
    <property type="match status" value="1"/>
</dbReference>
<organism evidence="1 2">
    <name type="scientific">Lentilactobacillus diolivorans DSM 14421</name>
    <dbReference type="NCBI Taxonomy" id="1423739"/>
    <lineage>
        <taxon>Bacteria</taxon>
        <taxon>Bacillati</taxon>
        <taxon>Bacillota</taxon>
        <taxon>Bacilli</taxon>
        <taxon>Lactobacillales</taxon>
        <taxon>Lactobacillaceae</taxon>
        <taxon>Lentilactobacillus</taxon>
    </lineage>
</organism>
<dbReference type="GO" id="GO:0003677">
    <property type="term" value="F:DNA binding"/>
    <property type="evidence" value="ECO:0007669"/>
    <property type="project" value="InterPro"/>
</dbReference>
<dbReference type="AlphaFoldDB" id="A0A0R1SPV7"/>
<name>A0A0R1SPV7_9LACO</name>
<dbReference type="EMBL" id="AZEY01000034">
    <property type="protein sequence ID" value="KRL67131.1"/>
    <property type="molecule type" value="Genomic_DNA"/>
</dbReference>
<reference evidence="1 2" key="1">
    <citation type="journal article" date="2015" name="Genome Announc.">
        <title>Expanding the biotechnology potential of lactobacilli through comparative genomics of 213 strains and associated genera.</title>
        <authorList>
            <person name="Sun Z."/>
            <person name="Harris H.M."/>
            <person name="McCann A."/>
            <person name="Guo C."/>
            <person name="Argimon S."/>
            <person name="Zhang W."/>
            <person name="Yang X."/>
            <person name="Jeffery I.B."/>
            <person name="Cooney J.C."/>
            <person name="Kagawa T.F."/>
            <person name="Liu W."/>
            <person name="Song Y."/>
            <person name="Salvetti E."/>
            <person name="Wrobel A."/>
            <person name="Rasinkangas P."/>
            <person name="Parkhill J."/>
            <person name="Rea M.C."/>
            <person name="O'Sullivan O."/>
            <person name="Ritari J."/>
            <person name="Douillard F.P."/>
            <person name="Paul Ross R."/>
            <person name="Yang R."/>
            <person name="Briner A.E."/>
            <person name="Felis G.E."/>
            <person name="de Vos W.M."/>
            <person name="Barrangou R."/>
            <person name="Klaenhammer T.R."/>
            <person name="Caufield P.W."/>
            <person name="Cui Y."/>
            <person name="Zhang H."/>
            <person name="O'Toole P.W."/>
        </authorList>
    </citation>
    <scope>NUCLEOTIDE SEQUENCE [LARGE SCALE GENOMIC DNA]</scope>
    <source>
        <strain evidence="1 2">DSM 14421</strain>
    </source>
</reference>
<gene>
    <name evidence="1" type="ORF">FC85_GL002726</name>
</gene>
<dbReference type="STRING" id="1423739.FC85_GL002726"/>
<dbReference type="InterPro" id="IPR002514">
    <property type="entry name" value="Transposase_8"/>
</dbReference>
<sequence length="202" mass="23566">MSKLAKYTKWLTKEGLLKLEGWARDGLTDDQIARNAGINRTTLYAWKKKYSDISDTLKKGKEVVDRQVENALFKRATGYVTTDHQYKVVDLDDNVLWARRNKAKNEFKLSHPEATDDDIKEYVYEHVPTRERIELYQNEHTVPPDSTAVIFWLKNRKPNEWRDKREIGLSGRVDSSFDNLGTDELIKHLEKLEGDKDGLEPK</sequence>
<dbReference type="Gene3D" id="1.10.10.60">
    <property type="entry name" value="Homeodomain-like"/>
    <property type="match status" value="1"/>
</dbReference>
<accession>A0A0R1SPV7</accession>
<evidence type="ECO:0000313" key="1">
    <source>
        <dbReference type="EMBL" id="KRL67131.1"/>
    </source>
</evidence>
<dbReference type="Proteomes" id="UP000052013">
    <property type="component" value="Unassembled WGS sequence"/>
</dbReference>
<dbReference type="GO" id="GO:0006313">
    <property type="term" value="P:DNA transposition"/>
    <property type="evidence" value="ECO:0007669"/>
    <property type="project" value="InterPro"/>
</dbReference>